<gene>
    <name evidence="1" type="ORF">Tci_546732</name>
</gene>
<dbReference type="InterPro" id="IPR050796">
    <property type="entry name" value="SCF_F-box_component"/>
</dbReference>
<dbReference type="NCBIfam" id="TIGR01640">
    <property type="entry name" value="F_box_assoc_1"/>
    <property type="match status" value="1"/>
</dbReference>
<dbReference type="InterPro" id="IPR017451">
    <property type="entry name" value="F-box-assoc_interact_dom"/>
</dbReference>
<accession>A0A699IPD9</accession>
<dbReference type="InterPro" id="IPR011043">
    <property type="entry name" value="Gal_Oxase/kelch_b-propeller"/>
</dbReference>
<dbReference type="AlphaFoldDB" id="A0A699IPD9"/>
<protein>
    <submittedName>
        <fullName evidence="1">F-box/kelch-repeat protein At3g06240-like</fullName>
    </submittedName>
</protein>
<feature type="non-terminal residue" evidence="1">
    <location>
        <position position="1"/>
    </location>
</feature>
<name>A0A699IPD9_TANCI</name>
<evidence type="ECO:0000313" key="1">
    <source>
        <dbReference type="EMBL" id="GEZ74759.1"/>
    </source>
</evidence>
<comment type="caution">
    <text evidence="1">The sequence shown here is derived from an EMBL/GenBank/DDBJ whole genome shotgun (WGS) entry which is preliminary data.</text>
</comment>
<organism evidence="1">
    <name type="scientific">Tanacetum cinerariifolium</name>
    <name type="common">Dalmatian daisy</name>
    <name type="synonym">Chrysanthemum cinerariifolium</name>
    <dbReference type="NCBI Taxonomy" id="118510"/>
    <lineage>
        <taxon>Eukaryota</taxon>
        <taxon>Viridiplantae</taxon>
        <taxon>Streptophyta</taxon>
        <taxon>Embryophyta</taxon>
        <taxon>Tracheophyta</taxon>
        <taxon>Spermatophyta</taxon>
        <taxon>Magnoliopsida</taxon>
        <taxon>eudicotyledons</taxon>
        <taxon>Gunneridae</taxon>
        <taxon>Pentapetalae</taxon>
        <taxon>asterids</taxon>
        <taxon>campanulids</taxon>
        <taxon>Asterales</taxon>
        <taxon>Asteraceae</taxon>
        <taxon>Asteroideae</taxon>
        <taxon>Anthemideae</taxon>
        <taxon>Anthemidinae</taxon>
        <taxon>Tanacetum</taxon>
    </lineage>
</organism>
<dbReference type="PANTHER" id="PTHR31672:SF13">
    <property type="entry name" value="F-BOX PROTEIN CPR30-LIKE"/>
    <property type="match status" value="1"/>
</dbReference>
<proteinExistence type="predicted"/>
<sequence>HVERAIDCEAPADNVITPTYFKLPAMALSSKEKIKFLTSFHGLRLSKPTPHEDRNNIYHGSTLGLFYSSCEDDYKLAILTHYYNIVYIYSLKANSWRMVPVQGTDGLKVYQALESTYLNENLFFLNSDKKYSVIKFDMKTERFTEMKTTSDFNNVQSRFRFRSTLMVKKGCIHVCIVYDVGKTSFETKFWKITEEGDWKKMESYRVDSGFMSNMKPLHMRSNGNLLMLGFKHSGSTYDCKGFLYNVDLKKKHSKGEDNETRCRDLEISEIVRYTETFVSTNQYIE</sequence>
<dbReference type="PANTHER" id="PTHR31672">
    <property type="entry name" value="BNACNNG10540D PROTEIN"/>
    <property type="match status" value="1"/>
</dbReference>
<dbReference type="EMBL" id="BKCJ010318259">
    <property type="protein sequence ID" value="GEZ74759.1"/>
    <property type="molecule type" value="Genomic_DNA"/>
</dbReference>
<dbReference type="SUPFAM" id="SSF50965">
    <property type="entry name" value="Galactose oxidase, central domain"/>
    <property type="match status" value="1"/>
</dbReference>
<reference evidence="1" key="1">
    <citation type="journal article" date="2019" name="Sci. Rep.">
        <title>Draft genome of Tanacetum cinerariifolium, the natural source of mosquito coil.</title>
        <authorList>
            <person name="Yamashiro T."/>
            <person name="Shiraishi A."/>
            <person name="Satake H."/>
            <person name="Nakayama K."/>
        </authorList>
    </citation>
    <scope>NUCLEOTIDE SEQUENCE</scope>
</reference>